<evidence type="ECO:0000256" key="2">
    <source>
        <dbReference type="ARBA" id="ARBA00014654"/>
    </source>
</evidence>
<evidence type="ECO:0000256" key="4">
    <source>
        <dbReference type="ARBA" id="ARBA00023242"/>
    </source>
</evidence>
<keyword evidence="3" id="KW-0597">Phosphoprotein</keyword>
<feature type="region of interest" description="Disordered" evidence="5">
    <location>
        <begin position="1"/>
        <end position="98"/>
    </location>
</feature>
<feature type="domain" description="EVE" evidence="6">
    <location>
        <begin position="108"/>
        <end position="264"/>
    </location>
</feature>
<accession>A0A292PXZ2</accession>
<evidence type="ECO:0000313" key="7">
    <source>
        <dbReference type="EMBL" id="CUS12436.1"/>
    </source>
</evidence>
<dbReference type="InterPro" id="IPR015947">
    <property type="entry name" value="PUA-like_sf"/>
</dbReference>
<feature type="compositionally biased region" description="Low complexity" evidence="5">
    <location>
        <begin position="45"/>
        <end position="60"/>
    </location>
</feature>
<evidence type="ECO:0000313" key="8">
    <source>
        <dbReference type="Proteomes" id="UP001412239"/>
    </source>
</evidence>
<dbReference type="AlphaFoldDB" id="A0A292PXZ2"/>
<feature type="non-terminal residue" evidence="7">
    <location>
        <position position="270"/>
    </location>
</feature>
<dbReference type="InterPro" id="IPR052181">
    <property type="entry name" value="5hmC_binding"/>
</dbReference>
<dbReference type="PANTHER" id="PTHR14087:SF7">
    <property type="entry name" value="THYMOCYTE NUCLEAR PROTEIN 1"/>
    <property type="match status" value="1"/>
</dbReference>
<evidence type="ECO:0000256" key="3">
    <source>
        <dbReference type="ARBA" id="ARBA00022553"/>
    </source>
</evidence>
<dbReference type="Pfam" id="PF01878">
    <property type="entry name" value="EVE"/>
    <property type="match status" value="1"/>
</dbReference>
<dbReference type="InterPro" id="IPR002740">
    <property type="entry name" value="EVE_domain"/>
</dbReference>
<dbReference type="PANTHER" id="PTHR14087">
    <property type="entry name" value="THYMOCYTE NUCLEAR PROTEIN 1"/>
    <property type="match status" value="1"/>
</dbReference>
<dbReference type="FunFam" id="3.10.590.10:FF:000003">
    <property type="entry name" value="Thymocyte nuclear protein 1"/>
    <property type="match status" value="1"/>
</dbReference>
<dbReference type="EMBL" id="LN890990">
    <property type="protein sequence ID" value="CUS12436.1"/>
    <property type="molecule type" value="Genomic_DNA"/>
</dbReference>
<sequence length="270" mass="30183">RSANPIITLPIRPMPPKRRAREEAAAAVDSGEGRQQPSFKRTLRTRPAPAATIAGTATGPVPSEPHQQEEKEVGNLEAPVPKSKEGPQTAGVTASTIIDGNDQPFRSYWLMKAEPESRIEKGKDVKFSIDDLRACEKPAAWDGVRNYGARNNLKSMKRGDLAFFYHSNCREPGIVGIMEIVQEATVDAETAFSPEEPYYDPKSSRDNPKWFLVHVEFRRRLERLVGLAELKRYASKELSALPLLRMGRLSVSAVPVQCWEFILSLEKVEE</sequence>
<protein>
    <recommendedName>
        <fullName evidence="2">Thymocyte nuclear protein 1</fullName>
    </recommendedName>
</protein>
<keyword evidence="4" id="KW-0539">Nucleus</keyword>
<organism evidence="7 8">
    <name type="scientific">Tuber aestivum</name>
    <name type="common">summer truffle</name>
    <dbReference type="NCBI Taxonomy" id="59557"/>
    <lineage>
        <taxon>Eukaryota</taxon>
        <taxon>Fungi</taxon>
        <taxon>Dikarya</taxon>
        <taxon>Ascomycota</taxon>
        <taxon>Pezizomycotina</taxon>
        <taxon>Pezizomycetes</taxon>
        <taxon>Pezizales</taxon>
        <taxon>Tuberaceae</taxon>
        <taxon>Tuber</taxon>
    </lineage>
</organism>
<gene>
    <name evidence="7" type="ORF">GSTUAT00003401001</name>
</gene>
<dbReference type="GO" id="GO:0005634">
    <property type="term" value="C:nucleus"/>
    <property type="evidence" value="ECO:0007669"/>
    <property type="project" value="UniProtKB-SubCell"/>
</dbReference>
<dbReference type="InterPro" id="IPR047197">
    <property type="entry name" value="THYN1-like_EVE"/>
</dbReference>
<reference evidence="7" key="1">
    <citation type="submission" date="2015-10" db="EMBL/GenBank/DDBJ databases">
        <authorList>
            <person name="Regsiter A."/>
            <person name="william w."/>
        </authorList>
    </citation>
    <scope>NUCLEOTIDE SEQUENCE</scope>
    <source>
        <strain evidence="7">Montdore</strain>
    </source>
</reference>
<dbReference type="SUPFAM" id="SSF88697">
    <property type="entry name" value="PUA domain-like"/>
    <property type="match status" value="1"/>
</dbReference>
<dbReference type="Gene3D" id="3.10.590.10">
    <property type="entry name" value="ph1033 like domains"/>
    <property type="match status" value="1"/>
</dbReference>
<comment type="subcellular location">
    <subcellularLocation>
        <location evidence="1">Nucleus</location>
    </subcellularLocation>
</comment>
<dbReference type="CDD" id="cd21133">
    <property type="entry name" value="EVE"/>
    <property type="match status" value="1"/>
</dbReference>
<dbReference type="Proteomes" id="UP001412239">
    <property type="component" value="Unassembled WGS sequence"/>
</dbReference>
<evidence type="ECO:0000256" key="1">
    <source>
        <dbReference type="ARBA" id="ARBA00004123"/>
    </source>
</evidence>
<feature type="non-terminal residue" evidence="7">
    <location>
        <position position="1"/>
    </location>
</feature>
<evidence type="ECO:0000259" key="6">
    <source>
        <dbReference type="Pfam" id="PF01878"/>
    </source>
</evidence>
<proteinExistence type="predicted"/>
<evidence type="ECO:0000256" key="5">
    <source>
        <dbReference type="SAM" id="MobiDB-lite"/>
    </source>
</evidence>
<keyword evidence="8" id="KW-1185">Reference proteome</keyword>
<name>A0A292PXZ2_9PEZI</name>